<sequence length="119" mass="13969">MRHRVKQIRRLNHKDPDHRDAVLRNLMTSFFVHKSITTTAKRAKNVQIITDRLVNLVNTKDKMNAIREVARYVFTKESSIELFSNIAPKYSERKSGITRITPIKLRVWDSARLVKVELV</sequence>
<proteinExistence type="inferred from homology"/>
<evidence type="ECO:0000313" key="7">
    <source>
        <dbReference type="EMBL" id="EKD66443.1"/>
    </source>
</evidence>
<dbReference type="GO" id="GO:0015934">
    <property type="term" value="C:large ribosomal subunit"/>
    <property type="evidence" value="ECO:0007669"/>
    <property type="project" value="TreeGrafter"/>
</dbReference>
<protein>
    <recommendedName>
        <fullName evidence="4 6">50S ribosomal protein L17</fullName>
    </recommendedName>
</protein>
<dbReference type="AlphaFoldDB" id="K2BCC4"/>
<dbReference type="InterPro" id="IPR000456">
    <property type="entry name" value="Ribosomal_bL17"/>
</dbReference>
<name>K2BCC4_9BACT</name>
<dbReference type="Gene3D" id="3.90.1030.10">
    <property type="entry name" value="Ribosomal protein L17"/>
    <property type="match status" value="1"/>
</dbReference>
<evidence type="ECO:0000256" key="2">
    <source>
        <dbReference type="ARBA" id="ARBA00022980"/>
    </source>
</evidence>
<dbReference type="PANTHER" id="PTHR14413:SF16">
    <property type="entry name" value="LARGE RIBOSOMAL SUBUNIT PROTEIN BL17M"/>
    <property type="match status" value="1"/>
</dbReference>
<dbReference type="GO" id="GO:0006412">
    <property type="term" value="P:translation"/>
    <property type="evidence" value="ECO:0007669"/>
    <property type="project" value="InterPro"/>
</dbReference>
<dbReference type="PANTHER" id="PTHR14413">
    <property type="entry name" value="RIBOSOMAL PROTEIN L17"/>
    <property type="match status" value="1"/>
</dbReference>
<dbReference type="EMBL" id="AMFJ01021628">
    <property type="protein sequence ID" value="EKD66443.1"/>
    <property type="molecule type" value="Genomic_DNA"/>
</dbReference>
<evidence type="ECO:0000256" key="3">
    <source>
        <dbReference type="ARBA" id="ARBA00023274"/>
    </source>
</evidence>
<dbReference type="InterPro" id="IPR036373">
    <property type="entry name" value="Ribosomal_bL17_sf"/>
</dbReference>
<dbReference type="SUPFAM" id="SSF64263">
    <property type="entry name" value="Prokaryotic ribosomal protein L17"/>
    <property type="match status" value="1"/>
</dbReference>
<reference evidence="7" key="1">
    <citation type="journal article" date="2012" name="Science">
        <title>Fermentation, hydrogen, and sulfur metabolism in multiple uncultivated bacterial phyla.</title>
        <authorList>
            <person name="Wrighton K.C."/>
            <person name="Thomas B.C."/>
            <person name="Sharon I."/>
            <person name="Miller C.S."/>
            <person name="Castelle C.J."/>
            <person name="VerBerkmoes N.C."/>
            <person name="Wilkins M.J."/>
            <person name="Hettich R.L."/>
            <person name="Lipton M.S."/>
            <person name="Williams K.H."/>
            <person name="Long P.E."/>
            <person name="Banfield J.F."/>
        </authorList>
    </citation>
    <scope>NUCLEOTIDE SEQUENCE [LARGE SCALE GENOMIC DNA]</scope>
</reference>
<keyword evidence="3 5" id="KW-0687">Ribonucleoprotein</keyword>
<keyword evidence="2 5" id="KW-0689">Ribosomal protein</keyword>
<dbReference type="NCBIfam" id="TIGR00059">
    <property type="entry name" value="L17"/>
    <property type="match status" value="1"/>
</dbReference>
<comment type="caution">
    <text evidence="7">The sequence shown here is derived from an EMBL/GenBank/DDBJ whole genome shotgun (WGS) entry which is preliminary data.</text>
</comment>
<comment type="similarity">
    <text evidence="1 5">Belongs to the bacterial ribosomal protein bL17 family.</text>
</comment>
<evidence type="ECO:0000256" key="6">
    <source>
        <dbReference type="RuleBase" id="RU000661"/>
    </source>
</evidence>
<evidence type="ECO:0000256" key="4">
    <source>
        <dbReference type="ARBA" id="ARBA00035494"/>
    </source>
</evidence>
<evidence type="ECO:0000256" key="5">
    <source>
        <dbReference type="RuleBase" id="RU000660"/>
    </source>
</evidence>
<accession>K2BCC4</accession>
<organism evidence="7">
    <name type="scientific">uncultured bacterium</name>
    <name type="common">gcode 4</name>
    <dbReference type="NCBI Taxonomy" id="1234023"/>
    <lineage>
        <taxon>Bacteria</taxon>
        <taxon>environmental samples</taxon>
    </lineage>
</organism>
<dbReference type="Pfam" id="PF01196">
    <property type="entry name" value="Ribosomal_L17"/>
    <property type="match status" value="1"/>
</dbReference>
<evidence type="ECO:0000256" key="1">
    <source>
        <dbReference type="ARBA" id="ARBA00008777"/>
    </source>
</evidence>
<dbReference type="GO" id="GO:0003735">
    <property type="term" value="F:structural constituent of ribosome"/>
    <property type="evidence" value="ECO:0007669"/>
    <property type="project" value="InterPro"/>
</dbReference>
<gene>
    <name evidence="7" type="ORF">ACD_49C00042G0016</name>
</gene>